<dbReference type="HOGENOM" id="CLU_024672_1_0_1"/>
<dbReference type="EMBL" id="CH408032">
    <property type="protein sequence ID" value="EAQ87535.1"/>
    <property type="molecule type" value="Genomic_DNA"/>
</dbReference>
<dbReference type="Gene3D" id="3.80.10.10">
    <property type="entry name" value="Ribonuclease Inhibitor"/>
    <property type="match status" value="1"/>
</dbReference>
<dbReference type="eggNOG" id="ENOG502SJ7Y">
    <property type="taxonomic scope" value="Eukaryota"/>
</dbReference>
<dbReference type="AlphaFoldDB" id="Q2H242"/>
<evidence type="ECO:0000313" key="1">
    <source>
        <dbReference type="EMBL" id="EAQ87535.1"/>
    </source>
</evidence>
<sequence>MTLPTAILVHICNLLHDSHIASLEAFSLGNKHCYKIAATVLAHTITFRIRTAAQLSEDVDKCKKLLGRYPPGLFQHVRRLVIVGRMHRPNLEGCDPLPTWEDTIVDLNISESEDNMDDDDKPVARKTKANKPTFHFSLPTTTDWNIMHAQLHGFQFESEHGRSTIPLRPRPDGLVHLHVGDDDNPDDACALSAEESNERWLPLADLISRLPGLVDVVYRCPSQFPPCLLKTMHAREKPLPRLPLQLFKVRSAYDNSVTIDPHEQKIMTSPCLYSIQYKENTAWNREQRLSPQLDAVVWMLRQAPMSPHLKEVNVVGRTWRGAPENSRRHPISPEKRLTFFRRGQQELGALDVASGKGRLTHLRFDSGVGEPRYKSRFGPGGGNWIEKWDTVTDFSLLRTLALVQPVSQAQVIALQWTSLPELTALSLTCEMPASMERDAGCARSDHFQTITTFLASLTSLRTLQVIAWDHAQHLFSFGSPKLEKLALVPIDRRDCFFACLVQNFLTLEGLATLASSFPRLTDLSIPVKRSRGGSAEVALYRYIGEHMRYLRRLTLSLDCSPPGFIVTDQSDHDTPLPEPYPSGPRWPAVGAALNSDKDQYVQAVKNYRNGHIYDIFINAALDASLARKIFDAVVGT</sequence>
<proteinExistence type="predicted"/>
<dbReference type="VEuPathDB" id="FungiDB:CHGG_04154"/>
<dbReference type="Proteomes" id="UP000001056">
    <property type="component" value="Unassembled WGS sequence"/>
</dbReference>
<dbReference type="GeneID" id="4393055"/>
<evidence type="ECO:0000313" key="2">
    <source>
        <dbReference type="Proteomes" id="UP000001056"/>
    </source>
</evidence>
<reference evidence="2" key="1">
    <citation type="journal article" date="2015" name="Genome Announc.">
        <title>Draft genome sequence of the cellulolytic fungus Chaetomium globosum.</title>
        <authorList>
            <person name="Cuomo C.A."/>
            <person name="Untereiner W.A."/>
            <person name="Ma L.-J."/>
            <person name="Grabherr M."/>
            <person name="Birren B.W."/>
        </authorList>
    </citation>
    <scope>NUCLEOTIDE SEQUENCE [LARGE SCALE GENOMIC DNA]</scope>
    <source>
        <strain evidence="2">ATCC 6205 / CBS 148.51 / DSM 1962 / NBRC 6347 / NRRL 1970</strain>
    </source>
</reference>
<dbReference type="InParanoid" id="Q2H242"/>
<dbReference type="OrthoDB" id="3945550at2759"/>
<accession>Q2H242</accession>
<keyword evidence="2" id="KW-1185">Reference proteome</keyword>
<organism evidence="1 2">
    <name type="scientific">Chaetomium globosum (strain ATCC 6205 / CBS 148.51 / DSM 1962 / NBRC 6347 / NRRL 1970)</name>
    <name type="common">Soil fungus</name>
    <dbReference type="NCBI Taxonomy" id="306901"/>
    <lineage>
        <taxon>Eukaryota</taxon>
        <taxon>Fungi</taxon>
        <taxon>Dikarya</taxon>
        <taxon>Ascomycota</taxon>
        <taxon>Pezizomycotina</taxon>
        <taxon>Sordariomycetes</taxon>
        <taxon>Sordariomycetidae</taxon>
        <taxon>Sordariales</taxon>
        <taxon>Chaetomiaceae</taxon>
        <taxon>Chaetomium</taxon>
    </lineage>
</organism>
<dbReference type="RefSeq" id="XP_001223368.1">
    <property type="nucleotide sequence ID" value="XM_001223367.1"/>
</dbReference>
<dbReference type="InterPro" id="IPR032675">
    <property type="entry name" value="LRR_dom_sf"/>
</dbReference>
<protein>
    <submittedName>
        <fullName evidence="1">Uncharacterized protein</fullName>
    </submittedName>
</protein>
<gene>
    <name evidence="1" type="ORF">CHGG_04154</name>
</gene>
<name>Q2H242_CHAGB</name>
<dbReference type="STRING" id="306901.Q2H242"/>